<reference evidence="2" key="1">
    <citation type="journal article" date="2020" name="Stud. Mycol.">
        <title>101 Dothideomycetes genomes: a test case for predicting lifestyles and emergence of pathogens.</title>
        <authorList>
            <person name="Haridas S."/>
            <person name="Albert R."/>
            <person name="Binder M."/>
            <person name="Bloem J."/>
            <person name="Labutti K."/>
            <person name="Salamov A."/>
            <person name="Andreopoulos B."/>
            <person name="Baker S."/>
            <person name="Barry K."/>
            <person name="Bills G."/>
            <person name="Bluhm B."/>
            <person name="Cannon C."/>
            <person name="Castanera R."/>
            <person name="Culley D."/>
            <person name="Daum C."/>
            <person name="Ezra D."/>
            <person name="Gonzalez J."/>
            <person name="Henrissat B."/>
            <person name="Kuo A."/>
            <person name="Liang C."/>
            <person name="Lipzen A."/>
            <person name="Lutzoni F."/>
            <person name="Magnuson J."/>
            <person name="Mondo S."/>
            <person name="Nolan M."/>
            <person name="Ohm R."/>
            <person name="Pangilinan J."/>
            <person name="Park H.-J."/>
            <person name="Ramirez L."/>
            <person name="Alfaro M."/>
            <person name="Sun H."/>
            <person name="Tritt A."/>
            <person name="Yoshinaga Y."/>
            <person name="Zwiers L.-H."/>
            <person name="Turgeon B."/>
            <person name="Goodwin S."/>
            <person name="Spatafora J."/>
            <person name="Crous P."/>
            <person name="Grigoriev I."/>
        </authorList>
    </citation>
    <scope>NUCLEOTIDE SEQUENCE</scope>
    <source>
        <strain evidence="2">CBS 110217</strain>
    </source>
</reference>
<evidence type="ECO:0000313" key="3">
    <source>
        <dbReference type="Proteomes" id="UP000799777"/>
    </source>
</evidence>
<dbReference type="OrthoDB" id="3688570at2759"/>
<protein>
    <submittedName>
        <fullName evidence="2">Uncharacterized protein</fullName>
    </submittedName>
</protein>
<name>A0A9P4LNG9_9PLEO</name>
<evidence type="ECO:0000313" key="2">
    <source>
        <dbReference type="EMBL" id="KAF2031230.1"/>
    </source>
</evidence>
<feature type="region of interest" description="Disordered" evidence="1">
    <location>
        <begin position="1"/>
        <end position="24"/>
    </location>
</feature>
<accession>A0A9P4LNG9</accession>
<comment type="caution">
    <text evidence="2">The sequence shown here is derived from an EMBL/GenBank/DDBJ whole genome shotgun (WGS) entry which is preliminary data.</text>
</comment>
<dbReference type="AlphaFoldDB" id="A0A9P4LNG9"/>
<gene>
    <name evidence="2" type="ORF">EK21DRAFT_111052</name>
</gene>
<sequence>MPTQRACLDPRTKHRNSIKNDATTKSTDDMATLYQHPKGLEFDIDGCGEQRNIGVMSTKVLHEPEDEKPAITLTTYKHGLALRERSDSLLQLFEPINSSAFLDKTSTGFGNLGAKSLRAKEEAEQTGLVSLRAQLENHFTQLKSAFEEKTGRAWIPLKPWRKEDCEWDWGSDNGEEAGWLDEMVA</sequence>
<dbReference type="EMBL" id="ML978182">
    <property type="protein sequence ID" value="KAF2031230.1"/>
    <property type="molecule type" value="Genomic_DNA"/>
</dbReference>
<proteinExistence type="predicted"/>
<organism evidence="2 3">
    <name type="scientific">Setomelanomma holmii</name>
    <dbReference type="NCBI Taxonomy" id="210430"/>
    <lineage>
        <taxon>Eukaryota</taxon>
        <taxon>Fungi</taxon>
        <taxon>Dikarya</taxon>
        <taxon>Ascomycota</taxon>
        <taxon>Pezizomycotina</taxon>
        <taxon>Dothideomycetes</taxon>
        <taxon>Pleosporomycetidae</taxon>
        <taxon>Pleosporales</taxon>
        <taxon>Pleosporineae</taxon>
        <taxon>Phaeosphaeriaceae</taxon>
        <taxon>Setomelanomma</taxon>
    </lineage>
</organism>
<evidence type="ECO:0000256" key="1">
    <source>
        <dbReference type="SAM" id="MobiDB-lite"/>
    </source>
</evidence>
<keyword evidence="3" id="KW-1185">Reference proteome</keyword>
<dbReference type="Proteomes" id="UP000799777">
    <property type="component" value="Unassembled WGS sequence"/>
</dbReference>